<evidence type="ECO:0000256" key="5">
    <source>
        <dbReference type="ARBA" id="ARBA00022801"/>
    </source>
</evidence>
<dbReference type="SUPFAM" id="SSF56300">
    <property type="entry name" value="Metallo-dependent phosphatases"/>
    <property type="match status" value="1"/>
</dbReference>
<gene>
    <name evidence="7" type="primary">sbcD</name>
    <name evidence="10" type="ORF">BGX16_0920</name>
</gene>
<dbReference type="InterPro" id="IPR004593">
    <property type="entry name" value="SbcD"/>
</dbReference>
<dbReference type="GO" id="GO:0008408">
    <property type="term" value="F:3'-5' exonuclease activity"/>
    <property type="evidence" value="ECO:0007669"/>
    <property type="project" value="InterPro"/>
</dbReference>
<proteinExistence type="inferred from homology"/>
<reference evidence="10 11" key="1">
    <citation type="submission" date="2017-11" db="EMBL/GenBank/DDBJ databases">
        <title>Animal gut microbial communities from fecal samples from Wisconsin, USA.</title>
        <authorList>
            <person name="Neumann A."/>
        </authorList>
    </citation>
    <scope>NUCLEOTIDE SEQUENCE [LARGE SCALE GENOMIC DNA]</scope>
    <source>
        <strain evidence="10 11">UWS3</strain>
    </source>
</reference>
<sequence>MNHTGYRILHTSDWHLGNSLHDHSRIEEYRSFLAELKKIIVLNEVDALLVSGDIFDTGSPSNAALELYYSFLTSLNGTCCKNVVVTAGNHDSPATLNATRELLELLNVKVVATPDAEKHFVNEVFALPSEEAPQVIVCAAPFLRDAALQSSLGSEKFETDEQFVRAGTKAHFEKLQKLALELREKLGKNLPIVAMAHLYAAGAAPSENADDTEYTVVGNLENVNSEIFPPVFDYVALGHIHRSQKVAGEDRIRYSGSPLPMGFDEARSQSEVLLVDLEEGKLPVIRPMGLSLPRKLVTISGADLSEIREKVLRQDKETPGAWIRVQFTGAGTVGSLRQNLAEDFKKTSLELVHAEYVARVDNSHTAIEEEKDLSEFSPTEVFTRRMENEKDEMGLSQNPELKARVELAFQEILKAVQEGQVD</sequence>
<dbReference type="InterPro" id="IPR029052">
    <property type="entry name" value="Metallo-depent_PP-like"/>
</dbReference>
<dbReference type="Pfam" id="PF00149">
    <property type="entry name" value="Metallophos"/>
    <property type="match status" value="1"/>
</dbReference>
<comment type="caution">
    <text evidence="10">The sequence shown here is derived from an EMBL/GenBank/DDBJ whole genome shotgun (WGS) entry which is preliminary data.</text>
</comment>
<dbReference type="InterPro" id="IPR041796">
    <property type="entry name" value="Mre11_N"/>
</dbReference>
<feature type="domain" description="Calcineurin-like phosphoesterase" evidence="8">
    <location>
        <begin position="7"/>
        <end position="242"/>
    </location>
</feature>
<protein>
    <recommendedName>
        <fullName evidence="3 7">Nuclease SbcCD subunit D</fullName>
    </recommendedName>
</protein>
<comment type="similarity">
    <text evidence="1 7">Belongs to the SbcD family.</text>
</comment>
<keyword evidence="11" id="KW-1185">Reference proteome</keyword>
<dbReference type="OrthoDB" id="9773856at2"/>
<comment type="function">
    <text evidence="7">SbcCD cleaves DNA hairpin structures. These structures can inhibit DNA replication and are intermediates in certain DNA recombination reactions. The complex acts as a 3'-&gt;5' double strand exonuclease that can open hairpins. It also has a 5' single-strand endonuclease activity.</text>
</comment>
<dbReference type="Pfam" id="PF12320">
    <property type="entry name" value="SbcD_C"/>
    <property type="match status" value="1"/>
</dbReference>
<keyword evidence="4 7" id="KW-0540">Nuclease</keyword>
<evidence type="ECO:0000259" key="9">
    <source>
        <dbReference type="Pfam" id="PF12320"/>
    </source>
</evidence>
<dbReference type="Proteomes" id="UP000231134">
    <property type="component" value="Unassembled WGS sequence"/>
</dbReference>
<dbReference type="EMBL" id="PGEX01000001">
    <property type="protein sequence ID" value="PJJ40968.1"/>
    <property type="molecule type" value="Genomic_DNA"/>
</dbReference>
<evidence type="ECO:0000259" key="8">
    <source>
        <dbReference type="Pfam" id="PF00149"/>
    </source>
</evidence>
<keyword evidence="7" id="KW-0235">DNA replication</keyword>
<dbReference type="Gene3D" id="3.60.21.10">
    <property type="match status" value="1"/>
</dbReference>
<organism evidence="10 11">
    <name type="scientific">Hallerella succinigenes</name>
    <dbReference type="NCBI Taxonomy" id="1896222"/>
    <lineage>
        <taxon>Bacteria</taxon>
        <taxon>Pseudomonadati</taxon>
        <taxon>Fibrobacterota</taxon>
        <taxon>Fibrobacteria</taxon>
        <taxon>Fibrobacterales</taxon>
        <taxon>Fibrobacteraceae</taxon>
        <taxon>Hallerella</taxon>
    </lineage>
</organism>
<evidence type="ECO:0000256" key="4">
    <source>
        <dbReference type="ARBA" id="ARBA00022722"/>
    </source>
</evidence>
<name>A0A2M9A5Q2_9BACT</name>
<dbReference type="GO" id="GO:0006260">
    <property type="term" value="P:DNA replication"/>
    <property type="evidence" value="ECO:0007669"/>
    <property type="project" value="UniProtKB-KW"/>
</dbReference>
<dbReference type="RefSeq" id="WP_100424991.1">
    <property type="nucleotide sequence ID" value="NZ_PGEX01000001.1"/>
</dbReference>
<accession>A0A2M9A5Q2</accession>
<evidence type="ECO:0000256" key="6">
    <source>
        <dbReference type="ARBA" id="ARBA00022839"/>
    </source>
</evidence>
<feature type="domain" description="Nuclease SbcCD subunit D C-terminal" evidence="9">
    <location>
        <begin position="293"/>
        <end position="389"/>
    </location>
</feature>
<dbReference type="GO" id="GO:0004519">
    <property type="term" value="F:endonuclease activity"/>
    <property type="evidence" value="ECO:0007669"/>
    <property type="project" value="UniProtKB-KW"/>
</dbReference>
<dbReference type="InterPro" id="IPR050535">
    <property type="entry name" value="DNA_Repair-Maintenance_Comp"/>
</dbReference>
<evidence type="ECO:0000313" key="10">
    <source>
        <dbReference type="EMBL" id="PJJ40968.1"/>
    </source>
</evidence>
<evidence type="ECO:0000256" key="1">
    <source>
        <dbReference type="ARBA" id="ARBA00010555"/>
    </source>
</evidence>
<dbReference type="GO" id="GO:0006310">
    <property type="term" value="P:DNA recombination"/>
    <property type="evidence" value="ECO:0007669"/>
    <property type="project" value="UniProtKB-KW"/>
</dbReference>
<evidence type="ECO:0000256" key="7">
    <source>
        <dbReference type="RuleBase" id="RU363069"/>
    </source>
</evidence>
<dbReference type="PANTHER" id="PTHR30337">
    <property type="entry name" value="COMPONENT OF ATP-DEPENDENT DSDNA EXONUCLEASE"/>
    <property type="match status" value="1"/>
</dbReference>
<dbReference type="AlphaFoldDB" id="A0A2M9A5Q2"/>
<dbReference type="NCBIfam" id="TIGR00619">
    <property type="entry name" value="sbcd"/>
    <property type="match status" value="1"/>
</dbReference>
<dbReference type="InterPro" id="IPR004843">
    <property type="entry name" value="Calcineurin-like_PHP"/>
</dbReference>
<keyword evidence="7" id="KW-0255">Endonuclease</keyword>
<keyword evidence="7" id="KW-0233">DNA recombination</keyword>
<keyword evidence="6 7" id="KW-0269">Exonuclease</keyword>
<dbReference type="CDD" id="cd00840">
    <property type="entry name" value="MPP_Mre11_N"/>
    <property type="match status" value="1"/>
</dbReference>
<evidence type="ECO:0000256" key="2">
    <source>
        <dbReference type="ARBA" id="ARBA00011322"/>
    </source>
</evidence>
<dbReference type="PANTHER" id="PTHR30337:SF0">
    <property type="entry name" value="NUCLEASE SBCCD SUBUNIT D"/>
    <property type="match status" value="1"/>
</dbReference>
<evidence type="ECO:0000313" key="11">
    <source>
        <dbReference type="Proteomes" id="UP000231134"/>
    </source>
</evidence>
<comment type="subunit">
    <text evidence="2 7">Heterodimer of SbcC and SbcD.</text>
</comment>
<keyword evidence="5 7" id="KW-0378">Hydrolase</keyword>
<dbReference type="InterPro" id="IPR026843">
    <property type="entry name" value="SbcD_C"/>
</dbReference>
<evidence type="ECO:0000256" key="3">
    <source>
        <dbReference type="ARBA" id="ARBA00013365"/>
    </source>
</evidence>